<feature type="non-terminal residue" evidence="2">
    <location>
        <position position="1"/>
    </location>
</feature>
<dbReference type="AlphaFoldDB" id="A0A392W2U7"/>
<feature type="region of interest" description="Disordered" evidence="1">
    <location>
        <begin position="1"/>
        <end position="23"/>
    </location>
</feature>
<reference evidence="2 3" key="1">
    <citation type="journal article" date="2018" name="Front. Plant Sci.">
        <title>Red Clover (Trifolium pratense) and Zigzag Clover (T. medium) - A Picture of Genomic Similarities and Differences.</title>
        <authorList>
            <person name="Dluhosova J."/>
            <person name="Istvanek J."/>
            <person name="Nedelnik J."/>
            <person name="Repkova J."/>
        </authorList>
    </citation>
    <scope>NUCLEOTIDE SEQUENCE [LARGE SCALE GENOMIC DNA]</scope>
    <source>
        <strain evidence="3">cv. 10/8</strain>
        <tissue evidence="2">Leaf</tissue>
    </source>
</reference>
<proteinExistence type="predicted"/>
<keyword evidence="3" id="KW-1185">Reference proteome</keyword>
<evidence type="ECO:0000256" key="1">
    <source>
        <dbReference type="SAM" id="MobiDB-lite"/>
    </source>
</evidence>
<dbReference type="EMBL" id="LXQA011316500">
    <property type="protein sequence ID" value="MCI92980.1"/>
    <property type="molecule type" value="Genomic_DNA"/>
</dbReference>
<comment type="caution">
    <text evidence="2">The sequence shown here is derived from an EMBL/GenBank/DDBJ whole genome shotgun (WGS) entry which is preliminary data.</text>
</comment>
<sequence>RWGRLSPAATKDLARQSPVDGSSSLWFQDESLELLFRDGLHTH</sequence>
<evidence type="ECO:0000313" key="2">
    <source>
        <dbReference type="EMBL" id="MCI92980.1"/>
    </source>
</evidence>
<organism evidence="2 3">
    <name type="scientific">Trifolium medium</name>
    <dbReference type="NCBI Taxonomy" id="97028"/>
    <lineage>
        <taxon>Eukaryota</taxon>
        <taxon>Viridiplantae</taxon>
        <taxon>Streptophyta</taxon>
        <taxon>Embryophyta</taxon>
        <taxon>Tracheophyta</taxon>
        <taxon>Spermatophyta</taxon>
        <taxon>Magnoliopsida</taxon>
        <taxon>eudicotyledons</taxon>
        <taxon>Gunneridae</taxon>
        <taxon>Pentapetalae</taxon>
        <taxon>rosids</taxon>
        <taxon>fabids</taxon>
        <taxon>Fabales</taxon>
        <taxon>Fabaceae</taxon>
        <taxon>Papilionoideae</taxon>
        <taxon>50 kb inversion clade</taxon>
        <taxon>NPAAA clade</taxon>
        <taxon>Hologalegina</taxon>
        <taxon>IRL clade</taxon>
        <taxon>Trifolieae</taxon>
        <taxon>Trifolium</taxon>
    </lineage>
</organism>
<protein>
    <submittedName>
        <fullName evidence="2">Uncharacterized protein</fullName>
    </submittedName>
</protein>
<dbReference type="Proteomes" id="UP000265520">
    <property type="component" value="Unassembled WGS sequence"/>
</dbReference>
<accession>A0A392W2U7</accession>
<evidence type="ECO:0000313" key="3">
    <source>
        <dbReference type="Proteomes" id="UP000265520"/>
    </source>
</evidence>
<name>A0A392W2U7_9FABA</name>